<feature type="compositionally biased region" description="Low complexity" evidence="11">
    <location>
        <begin position="231"/>
        <end position="240"/>
    </location>
</feature>
<keyword evidence="13" id="KW-1185">Reference proteome</keyword>
<feature type="compositionally biased region" description="Basic and acidic residues" evidence="11">
    <location>
        <begin position="867"/>
        <end position="878"/>
    </location>
</feature>
<feature type="compositionally biased region" description="Acidic residues" evidence="11">
    <location>
        <begin position="924"/>
        <end position="935"/>
    </location>
</feature>
<evidence type="ECO:0000256" key="1">
    <source>
        <dbReference type="ARBA" id="ARBA00004651"/>
    </source>
</evidence>
<dbReference type="AlphaFoldDB" id="A0A1I8IIF4"/>
<dbReference type="PANTHER" id="PTHR21522:SF32">
    <property type="entry name" value="OTOPETRIN-2"/>
    <property type="match status" value="1"/>
</dbReference>
<evidence type="ECO:0000256" key="8">
    <source>
        <dbReference type="ARBA" id="ARBA00023065"/>
    </source>
</evidence>
<keyword evidence="9 12" id="KW-0472">Membrane</keyword>
<dbReference type="Pfam" id="PF03189">
    <property type="entry name" value="Otopetrin"/>
    <property type="match status" value="1"/>
</dbReference>
<feature type="transmembrane region" description="Helical" evidence="12">
    <location>
        <begin position="612"/>
        <end position="632"/>
    </location>
</feature>
<evidence type="ECO:0000256" key="12">
    <source>
        <dbReference type="SAM" id="Phobius"/>
    </source>
</evidence>
<feature type="compositionally biased region" description="Basic and acidic residues" evidence="11">
    <location>
        <begin position="73"/>
        <end position="91"/>
    </location>
</feature>
<feature type="transmembrane region" description="Helical" evidence="12">
    <location>
        <begin position="682"/>
        <end position="701"/>
    </location>
</feature>
<feature type="region of interest" description="Disordered" evidence="11">
    <location>
        <begin position="819"/>
        <end position="965"/>
    </location>
</feature>
<dbReference type="GO" id="GO:0005886">
    <property type="term" value="C:plasma membrane"/>
    <property type="evidence" value="ECO:0007669"/>
    <property type="project" value="UniProtKB-SubCell"/>
</dbReference>
<keyword evidence="3" id="KW-0813">Transport</keyword>
<feature type="region of interest" description="Disordered" evidence="11">
    <location>
        <begin position="1"/>
        <end position="20"/>
    </location>
</feature>
<dbReference type="WBParaSite" id="maker-uti_cns_0012643-snap-gene-0.3-mRNA-1">
    <property type="protein sequence ID" value="maker-uti_cns_0012643-snap-gene-0.3-mRNA-1"/>
    <property type="gene ID" value="maker-uti_cns_0012643-snap-gene-0.3"/>
</dbReference>
<feature type="transmembrane region" description="Helical" evidence="12">
    <location>
        <begin position="538"/>
        <end position="559"/>
    </location>
</feature>
<protein>
    <submittedName>
        <fullName evidence="14">Otopetrin</fullName>
    </submittedName>
</protein>
<keyword evidence="6" id="KW-0375">Hydrogen ion transport</keyword>
<evidence type="ECO:0000256" key="2">
    <source>
        <dbReference type="ARBA" id="ARBA00006513"/>
    </source>
</evidence>
<evidence type="ECO:0000256" key="4">
    <source>
        <dbReference type="ARBA" id="ARBA00022475"/>
    </source>
</evidence>
<feature type="transmembrane region" description="Helical" evidence="12">
    <location>
        <begin position="571"/>
        <end position="592"/>
    </location>
</feature>
<dbReference type="InterPro" id="IPR004878">
    <property type="entry name" value="Otopetrin"/>
</dbReference>
<comment type="subcellular location">
    <subcellularLocation>
        <location evidence="1">Cell membrane</location>
        <topology evidence="1">Multi-pass membrane protein</topology>
    </subcellularLocation>
</comment>
<name>A0A1I8IIF4_9PLAT</name>
<accession>A0A1I8IIF4</accession>
<feature type="transmembrane region" description="Helical" evidence="12">
    <location>
        <begin position="140"/>
        <end position="160"/>
    </location>
</feature>
<feature type="transmembrane region" description="Helical" evidence="12">
    <location>
        <begin position="638"/>
        <end position="661"/>
    </location>
</feature>
<proteinExistence type="inferred from homology"/>
<feature type="transmembrane region" description="Helical" evidence="12">
    <location>
        <begin position="108"/>
        <end position="128"/>
    </location>
</feature>
<dbReference type="Proteomes" id="UP000095280">
    <property type="component" value="Unplaced"/>
</dbReference>
<feature type="transmembrane region" description="Helical" evidence="12">
    <location>
        <begin position="721"/>
        <end position="745"/>
    </location>
</feature>
<evidence type="ECO:0000256" key="5">
    <source>
        <dbReference type="ARBA" id="ARBA00022692"/>
    </source>
</evidence>
<comment type="similarity">
    <text evidence="2">Belongs to the otopetrin family.</text>
</comment>
<sequence>MFPSASRNSETRHSYHSTTGTGGAFHVLAHLPHLLKTGQLSRTDENSGGSGADLGGNRVGSRSESVGDFADLGPRRMEDDAHGGRPRRSGDESGGGGGDNSARFNQMAMLYAIFLTLFGLIFPLSSYVRAKPYSEWYLCAFYIILHSSAIAFLLFFMIWVMSRPSHKLFVENPGCSGELVRLQESERPGNAAAAAAAAGNSGGGRVEFRIGRFSVSESNHNFHGKEDGSRQCNQQQQNHQHSLKCNGATGHTQIELQEPEIAEHQRTTASGMSAGHSSQVGVTFDVQNSVTHGSNLDTIGRQKAYMKRINSTLIQNAKELGVHEIQAYSVLSLQESHSPSFFLRVACFIFGALKVTHDFLRIVDTLTELSNHCVSVLGFMHLMATNMCVWFQAILLETGHNAHKNAAKVLHSYSSPTPAGSLLEHQLVGNYGDANGTNTSGLAAVVTATKAASLDHSVAAAANCSKEVFWRMAPYLFPFTIEYSLMAAFSCYVLYCNVGKFLDVIQTKGFNVGKKCLRNRKKAQTSFSASCYKSDKGFFLGALQMIVGIVSGIYFTIYINDQPEDLIVGKYIYLSTDLALLTLNLLLCIVAYKQMQALTLVQRMSTGPDAWLLGITLIGVLAFELFQLFGAFSEKGLFFALRLTQGIICIMQSLLQVFLVLDGEKRRSSTSEAIERKPGREMIAALLLGNLALWVVYTLEVREINNLPNYNDAYVLIASQIFSYVCSPLIIFFRFHSACCFVDIWRHAYKGRRSSGEQQQQIGDCDSPRASGVKAAGRYPGSANSLAVAREMSHILAKPPNFICTSIMSASALTSLVTGLHRGPESERRPSGPSTGGTRKVDARMSDNNRNVRKVDARMSDNNRNVRKVDARMSDHASGRLQLQLTRRRHWRGRGLPGGAHRPRQNRPGLESSSRRRCRLSRLDEDEPADADEEVDARGGRSEQRGGGETGCEDGEGSERPSARRGSFCMTVRNSALKAASQRLSALPKAHLELISAAPYLGDVLLRPAQLLPQLLAVVVSLLLGRGFLDLELPPVQLLLLVSREDAAVAAADAAVVGEFGVVEVGSGEGSSLMADIAMAWNCQPSESSGCCCCWEQRRPWVGEAQPEAPEMPESPQELSAASATAAGDVCD</sequence>
<keyword evidence="8" id="KW-0406">Ion transport</keyword>
<keyword evidence="7 12" id="KW-1133">Transmembrane helix</keyword>
<dbReference type="PANTHER" id="PTHR21522">
    <property type="entry name" value="PROTON CHANNEL OTOP"/>
    <property type="match status" value="1"/>
</dbReference>
<keyword evidence="10" id="KW-0407">Ion channel</keyword>
<evidence type="ECO:0000256" key="9">
    <source>
        <dbReference type="ARBA" id="ARBA00023136"/>
    </source>
</evidence>
<feature type="region of interest" description="Disordered" evidence="11">
    <location>
        <begin position="221"/>
        <end position="245"/>
    </location>
</feature>
<evidence type="ECO:0000256" key="10">
    <source>
        <dbReference type="ARBA" id="ARBA00023303"/>
    </source>
</evidence>
<evidence type="ECO:0000256" key="3">
    <source>
        <dbReference type="ARBA" id="ARBA00022448"/>
    </source>
</evidence>
<evidence type="ECO:0000256" key="6">
    <source>
        <dbReference type="ARBA" id="ARBA00022781"/>
    </source>
</evidence>
<feature type="compositionally biased region" description="Gly residues" evidence="11">
    <location>
        <begin position="48"/>
        <end position="58"/>
    </location>
</feature>
<organism evidence="13 14">
    <name type="scientific">Macrostomum lignano</name>
    <dbReference type="NCBI Taxonomy" id="282301"/>
    <lineage>
        <taxon>Eukaryota</taxon>
        <taxon>Metazoa</taxon>
        <taxon>Spiralia</taxon>
        <taxon>Lophotrochozoa</taxon>
        <taxon>Platyhelminthes</taxon>
        <taxon>Rhabditophora</taxon>
        <taxon>Macrostomorpha</taxon>
        <taxon>Macrostomida</taxon>
        <taxon>Macrostomidae</taxon>
        <taxon>Macrostomum</taxon>
    </lineage>
</organism>
<evidence type="ECO:0000313" key="13">
    <source>
        <dbReference type="Proteomes" id="UP000095280"/>
    </source>
</evidence>
<reference evidence="14" key="1">
    <citation type="submission" date="2016-11" db="UniProtKB">
        <authorList>
            <consortium name="WormBaseParasite"/>
        </authorList>
    </citation>
    <scope>IDENTIFICATION</scope>
</reference>
<keyword evidence="5 12" id="KW-0812">Transmembrane</keyword>
<feature type="region of interest" description="Disordered" evidence="11">
    <location>
        <begin position="1106"/>
        <end position="1132"/>
    </location>
</feature>
<evidence type="ECO:0000256" key="11">
    <source>
        <dbReference type="SAM" id="MobiDB-lite"/>
    </source>
</evidence>
<keyword evidence="4" id="KW-1003">Cell membrane</keyword>
<feature type="region of interest" description="Disordered" evidence="11">
    <location>
        <begin position="40"/>
        <end position="99"/>
    </location>
</feature>
<evidence type="ECO:0000313" key="14">
    <source>
        <dbReference type="WBParaSite" id="maker-uti_cns_0012643-snap-gene-0.3-mRNA-1"/>
    </source>
</evidence>
<feature type="compositionally biased region" description="Basic and acidic residues" evidence="11">
    <location>
        <begin position="936"/>
        <end position="946"/>
    </location>
</feature>
<evidence type="ECO:0000256" key="7">
    <source>
        <dbReference type="ARBA" id="ARBA00022989"/>
    </source>
</evidence>
<dbReference type="GO" id="GO:0015252">
    <property type="term" value="F:proton channel activity"/>
    <property type="evidence" value="ECO:0007669"/>
    <property type="project" value="InterPro"/>
</dbReference>